<gene>
    <name evidence="1" type="ORF">B9G98_02261</name>
</gene>
<comment type="caution">
    <text evidence="1">The sequence shown here is derived from an EMBL/GenBank/DDBJ whole genome shotgun (WGS) entry which is preliminary data.</text>
</comment>
<reference evidence="1 2" key="1">
    <citation type="submission" date="2017-04" db="EMBL/GenBank/DDBJ databases">
        <title>Genome sequencing of [Candida] sorbophila.</title>
        <authorList>
            <person name="Ahn J.O."/>
        </authorList>
    </citation>
    <scope>NUCLEOTIDE SEQUENCE [LARGE SCALE GENOMIC DNA]</scope>
    <source>
        <strain evidence="1 2">DS02</strain>
    </source>
</reference>
<evidence type="ECO:0000313" key="2">
    <source>
        <dbReference type="Proteomes" id="UP000238350"/>
    </source>
</evidence>
<dbReference type="RefSeq" id="XP_024664586.1">
    <property type="nucleotide sequence ID" value="XM_024808818.1"/>
</dbReference>
<dbReference type="EMBL" id="NDIQ01000021">
    <property type="protein sequence ID" value="PRT54641.1"/>
    <property type="molecule type" value="Genomic_DNA"/>
</dbReference>
<evidence type="ECO:0000313" key="1">
    <source>
        <dbReference type="EMBL" id="PRT54641.1"/>
    </source>
</evidence>
<dbReference type="Proteomes" id="UP000238350">
    <property type="component" value="Unassembled WGS sequence"/>
</dbReference>
<dbReference type="AlphaFoldDB" id="A0A2T0FI14"/>
<accession>A0A2T0FI14</accession>
<keyword evidence="2" id="KW-1185">Reference proteome</keyword>
<sequence length="229" mass="25450">MSQHGRRGSLPVLTPTRGFDVDPFALSHYYQYWHPIFPILPNCPNSLHQLLALAPAIAPWLIAAINGQLCAMPIDPQQCVNDTQRAIQLMALMLIYLRTLDYTWLGAVVANAIAIKQNGGGHGARLYYIALVFDRLHSLTHHYPQLIRDDGASTSPKTVTEPMQRELKLLELANKECYTPPPEPYEPAMAAFWWLGNLDGSPSAKTELSRLLPALLETPVAGFVRKALS</sequence>
<protein>
    <submittedName>
        <fullName evidence="1">Uncharacterized protein</fullName>
    </submittedName>
</protein>
<proteinExistence type="predicted"/>
<name>A0A2T0FI14_9ASCO</name>
<organism evidence="1 2">
    <name type="scientific">Wickerhamiella sorbophila</name>
    <dbReference type="NCBI Taxonomy" id="45607"/>
    <lineage>
        <taxon>Eukaryota</taxon>
        <taxon>Fungi</taxon>
        <taxon>Dikarya</taxon>
        <taxon>Ascomycota</taxon>
        <taxon>Saccharomycotina</taxon>
        <taxon>Dipodascomycetes</taxon>
        <taxon>Dipodascales</taxon>
        <taxon>Trichomonascaceae</taxon>
        <taxon>Wickerhamiella</taxon>
    </lineage>
</organism>
<dbReference type="GeneID" id="36516009"/>